<dbReference type="InterPro" id="IPR025868">
    <property type="entry name" value="Zn_ribbon_dom_put"/>
</dbReference>
<dbReference type="RefSeq" id="WP_102366052.1">
    <property type="nucleotide sequence ID" value="NZ_CP020991.1"/>
</dbReference>
<gene>
    <name evidence="2" type="ORF">B9O19_01733</name>
</gene>
<keyword evidence="3" id="KW-1185">Reference proteome</keyword>
<dbReference type="GeneID" id="98063120"/>
<sequence length="91" mass="10538">MNEFPICQSCGMPLETPEQMGTESDGSITRKYCAYCYQNGAFTNDITLDEMIESNLKYLKEWNKETGEDFTADTARKELQAYLSTLERWKN</sequence>
<dbReference type="AlphaFoldDB" id="A0A2K9P3P9"/>
<dbReference type="Proteomes" id="UP000235589">
    <property type="component" value="Chromosome"/>
</dbReference>
<accession>A0A2K9P3P9</accession>
<protein>
    <submittedName>
        <fullName evidence="2">Zinc finger domain-containing protein</fullName>
    </submittedName>
</protein>
<dbReference type="Pfam" id="PF12674">
    <property type="entry name" value="Zn_ribbon_2"/>
    <property type="match status" value="1"/>
</dbReference>
<evidence type="ECO:0000313" key="3">
    <source>
        <dbReference type="Proteomes" id="UP000235589"/>
    </source>
</evidence>
<dbReference type="KEGG" id="mpec:B9O19_01733"/>
<proteinExistence type="predicted"/>
<evidence type="ECO:0000259" key="1">
    <source>
        <dbReference type="Pfam" id="PF12674"/>
    </source>
</evidence>
<dbReference type="EMBL" id="CP020991">
    <property type="protein sequence ID" value="AUO19887.1"/>
    <property type="molecule type" value="Genomic_DNA"/>
</dbReference>
<name>A0A2K9P3P9_9FIRM</name>
<reference evidence="2 3" key="1">
    <citation type="submission" date="2017-04" db="EMBL/GenBank/DDBJ databases">
        <title>Monoglobus pectinilyticus 14 draft genome.</title>
        <authorList>
            <person name="Kim C."/>
            <person name="Rosendale D.I."/>
            <person name="Kelly W.J."/>
            <person name="Tannock G.W."/>
            <person name="Patchett M.L."/>
            <person name="Jordens J.Z."/>
        </authorList>
    </citation>
    <scope>NUCLEOTIDE SEQUENCE [LARGE SCALE GENOMIC DNA]</scope>
    <source>
        <strain evidence="2 3">14</strain>
    </source>
</reference>
<dbReference type="OrthoDB" id="9801008at2"/>
<feature type="domain" description="Putative zinc ribbon" evidence="1">
    <location>
        <begin position="6"/>
        <end position="90"/>
    </location>
</feature>
<organism evidence="2 3">
    <name type="scientific">Monoglobus pectinilyticus</name>
    <dbReference type="NCBI Taxonomy" id="1981510"/>
    <lineage>
        <taxon>Bacteria</taxon>
        <taxon>Bacillati</taxon>
        <taxon>Bacillota</taxon>
        <taxon>Clostridia</taxon>
        <taxon>Monoglobales</taxon>
        <taxon>Monoglobaceae</taxon>
        <taxon>Monoglobus</taxon>
    </lineage>
</organism>
<evidence type="ECO:0000313" key="2">
    <source>
        <dbReference type="EMBL" id="AUO19887.1"/>
    </source>
</evidence>